<feature type="compositionally biased region" description="Low complexity" evidence="1">
    <location>
        <begin position="63"/>
        <end position="76"/>
    </location>
</feature>
<feature type="compositionally biased region" description="Basic and acidic residues" evidence="1">
    <location>
        <begin position="1015"/>
        <end position="1035"/>
    </location>
</feature>
<feature type="compositionally biased region" description="Low complexity" evidence="1">
    <location>
        <begin position="1"/>
        <end position="14"/>
    </location>
</feature>
<accession>A0AAI8YT80</accession>
<sequence length="1226" mass="132279">MAAADTASSGAGDMPCPDPSVHQHQNKLSEQASTAALYVTHPERASDRGHSETRENPLGADGKLSSKSAAASLKYAKPQDLPSFPTTGASADSAGKAATLAKDYKMKELWQPEQSLAGSKAAILAAEKGGKLDLWQASATPEGHSAATLAMRNKGLSPNVYTGVDADNRSKALLAATMSHNKGRQRAGSTPAPPPPAYPDSHNSTKNALNAATVSHGTSRSMKGMAPDGWSSEAMQAARIKNVGSRMGGVEQFGEHPTVEIPGEREEATHQAALRASAISMAKTIYETQNRTALTDDPEEIAARAAAGRSSTSTQPDIKQEAMRYINLQEAAHKLASERLAKVDKNLEAARFREYYGYEDKPKRLSSRMSMRSAGGRSRQRNRASSEGTADRDDDSDDEEQARRIRTQMSQLSTGLGQVDQKKQQDDRARLLAAAEKKVSARMHNMNEKVYADTGKIPPALQEEWEAKARDRAQRDRELQAQNPGKTHIGGGKFMDQSDIDAIAAARLKPTLDEITDTAEKKRARDEELRLEKEEQERQKREERAQKKGEKDEQKRVKNEEKAEAKKVKDEEKARKAEEKRVVKEDKRKSREQNRDEGQNAATAGAAGATVGEVAEKVKDDDTADDAAYQKHRSALNRLKEKFRKSQAPEGDTNYAVEEKHDSNVNKSTVAGVAGGAATGATLAEVADHKEGRPSEPLDPQHATHDGKEQVSPVFAEGKPYQPDPTNAMDPDAKGVDAEDPASDLKTARDVHAVDKWNTMPGAATAATIPTLVADDDDAASEADDEFDEPTSRPERPKFEQQPSLVGYGNDHSSEASNKLNLERHISAIPDSDDEFNDDDDDEDWNDERKPQNFVEKDHALAVAERVAAAPVIDRAAAPPEVQSEETASRMDDQRAEAPKDLPSTIEAPGVPKAQLETEPDHKEHTILRQIVNPQGKKHDGEAFGPNAHEISAPSEAKTSIDEKEKPNKLQKSSAPAAAASESKSPTLPSSSGKEGKEKEHKGLRGLFSMFGNKKNKESKYPDFKSVGKDSKDSKQSSSVSYEKTEAGEKPIKTGTAAIAGADHKDKTAGNKETSPTLPQVDAGPSLTGEPTGTEGASGVKSHASGQGVNPRADSPSSFKRGEHELDDLDDVSSSGADEEDVSRGRGGRVARQLGFGNSRTTETVGKGKGPARETGNGDRQNSNTEDEQFEEARDHFDETLAPPPAFAGQAKSESPVSGTKFQEEL</sequence>
<dbReference type="InterPro" id="IPR024527">
    <property type="entry name" value="Eisosome1"/>
</dbReference>
<feature type="region of interest" description="Disordered" evidence="1">
    <location>
        <begin position="364"/>
        <end position="429"/>
    </location>
</feature>
<gene>
    <name evidence="2" type="ORF">LECACI_7A001563</name>
</gene>
<reference evidence="2" key="1">
    <citation type="submission" date="2023-11" db="EMBL/GenBank/DDBJ databases">
        <authorList>
            <person name="Alioto T."/>
            <person name="Alioto T."/>
            <person name="Gomez Garrido J."/>
        </authorList>
    </citation>
    <scope>NUCLEOTIDE SEQUENCE</scope>
</reference>
<keyword evidence="3" id="KW-1185">Reference proteome</keyword>
<proteinExistence type="predicted"/>
<feature type="region of interest" description="Disordered" evidence="1">
    <location>
        <begin position="466"/>
        <end position="494"/>
    </location>
</feature>
<dbReference type="Pfam" id="PF12757">
    <property type="entry name" value="Eisosome1"/>
    <property type="match status" value="1"/>
</dbReference>
<protein>
    <recommendedName>
        <fullName evidence="4">Eisosome protein 1</fullName>
    </recommendedName>
</protein>
<dbReference type="AlphaFoldDB" id="A0AAI8YT80"/>
<comment type="caution">
    <text evidence="2">The sequence shown here is derived from an EMBL/GenBank/DDBJ whole genome shotgun (WGS) entry which is preliminary data.</text>
</comment>
<feature type="compositionally biased region" description="Acidic residues" evidence="1">
    <location>
        <begin position="1125"/>
        <end position="1141"/>
    </location>
</feature>
<dbReference type="GO" id="GO:0070941">
    <property type="term" value="P:eisosome assembly"/>
    <property type="evidence" value="ECO:0007669"/>
    <property type="project" value="TreeGrafter"/>
</dbReference>
<feature type="compositionally biased region" description="Basic and acidic residues" evidence="1">
    <location>
        <begin position="887"/>
        <end position="900"/>
    </location>
</feature>
<feature type="compositionally biased region" description="Basic and acidic residues" evidence="1">
    <location>
        <begin position="790"/>
        <end position="799"/>
    </location>
</feature>
<feature type="region of interest" description="Disordered" evidence="1">
    <location>
        <begin position="766"/>
        <end position="857"/>
    </location>
</feature>
<feature type="compositionally biased region" description="Low complexity" evidence="1">
    <location>
        <begin position="367"/>
        <end position="377"/>
    </location>
</feature>
<feature type="compositionally biased region" description="Low complexity" evidence="1">
    <location>
        <begin position="601"/>
        <end position="613"/>
    </location>
</feature>
<organism evidence="2 3">
    <name type="scientific">Lecanosticta acicola</name>
    <dbReference type="NCBI Taxonomy" id="111012"/>
    <lineage>
        <taxon>Eukaryota</taxon>
        <taxon>Fungi</taxon>
        <taxon>Dikarya</taxon>
        <taxon>Ascomycota</taxon>
        <taxon>Pezizomycotina</taxon>
        <taxon>Dothideomycetes</taxon>
        <taxon>Dothideomycetidae</taxon>
        <taxon>Mycosphaerellales</taxon>
        <taxon>Mycosphaerellaceae</taxon>
        <taxon>Lecanosticta</taxon>
    </lineage>
</organism>
<evidence type="ECO:0000313" key="3">
    <source>
        <dbReference type="Proteomes" id="UP001296104"/>
    </source>
</evidence>
<dbReference type="Proteomes" id="UP001296104">
    <property type="component" value="Unassembled WGS sequence"/>
</dbReference>
<feature type="compositionally biased region" description="Polar residues" evidence="1">
    <location>
        <begin position="407"/>
        <end position="416"/>
    </location>
</feature>
<evidence type="ECO:0000313" key="2">
    <source>
        <dbReference type="EMBL" id="CAK3845167.1"/>
    </source>
</evidence>
<feature type="compositionally biased region" description="Basic and acidic residues" evidence="1">
    <location>
        <begin position="420"/>
        <end position="429"/>
    </location>
</feature>
<dbReference type="EMBL" id="CAVMBE010000006">
    <property type="protein sequence ID" value="CAK3845167.1"/>
    <property type="molecule type" value="Genomic_DNA"/>
</dbReference>
<feature type="compositionally biased region" description="Basic residues" evidence="1">
    <location>
        <begin position="630"/>
        <end position="645"/>
    </location>
</feature>
<feature type="region of interest" description="Disordered" evidence="1">
    <location>
        <begin position="680"/>
        <end position="747"/>
    </location>
</feature>
<name>A0AAI8YT80_9PEZI</name>
<feature type="compositionally biased region" description="Basic and acidic residues" evidence="1">
    <location>
        <begin position="41"/>
        <end position="55"/>
    </location>
</feature>
<feature type="compositionally biased region" description="Basic and acidic residues" evidence="1">
    <location>
        <begin position="686"/>
        <end position="696"/>
    </location>
</feature>
<feature type="compositionally biased region" description="Low complexity" evidence="1">
    <location>
        <begin position="972"/>
        <end position="993"/>
    </location>
</feature>
<feature type="region of interest" description="Disordered" evidence="1">
    <location>
        <begin position="175"/>
        <end position="229"/>
    </location>
</feature>
<feature type="region of interest" description="Disordered" evidence="1">
    <location>
        <begin position="872"/>
        <end position="1226"/>
    </location>
</feature>
<dbReference type="PANTHER" id="PTHR28298:SF1">
    <property type="entry name" value="EISOSOME PROTEIN 1"/>
    <property type="match status" value="1"/>
</dbReference>
<dbReference type="PANTHER" id="PTHR28298">
    <property type="entry name" value="EISOSOME PROTEIN 1"/>
    <property type="match status" value="1"/>
</dbReference>
<evidence type="ECO:0000256" key="1">
    <source>
        <dbReference type="SAM" id="MobiDB-lite"/>
    </source>
</evidence>
<feature type="region of interest" description="Disordered" evidence="1">
    <location>
        <begin position="508"/>
        <end position="666"/>
    </location>
</feature>
<feature type="region of interest" description="Disordered" evidence="1">
    <location>
        <begin position="1"/>
        <end position="96"/>
    </location>
</feature>
<feature type="compositionally biased region" description="Basic and acidic residues" evidence="1">
    <location>
        <begin position="847"/>
        <end position="857"/>
    </location>
</feature>
<feature type="compositionally biased region" description="Polar residues" evidence="1">
    <location>
        <begin position="1212"/>
        <end position="1226"/>
    </location>
</feature>
<feature type="compositionally biased region" description="Acidic residues" evidence="1">
    <location>
        <begin position="831"/>
        <end position="846"/>
    </location>
</feature>
<feature type="compositionally biased region" description="Basic and acidic residues" evidence="1">
    <location>
        <begin position="994"/>
        <end position="1003"/>
    </location>
</feature>
<evidence type="ECO:0008006" key="4">
    <source>
        <dbReference type="Google" id="ProtNLM"/>
    </source>
</evidence>
<feature type="compositionally biased region" description="Basic and acidic residues" evidence="1">
    <location>
        <begin position="1043"/>
        <end position="1052"/>
    </location>
</feature>
<feature type="compositionally biased region" description="Polar residues" evidence="1">
    <location>
        <begin position="22"/>
        <end position="34"/>
    </location>
</feature>
<feature type="compositionally biased region" description="Basic and acidic residues" evidence="1">
    <location>
        <begin position="959"/>
        <end position="968"/>
    </location>
</feature>
<feature type="compositionally biased region" description="Basic and acidic residues" evidence="1">
    <location>
        <begin position="466"/>
        <end position="479"/>
    </location>
</feature>
<feature type="compositionally biased region" description="Basic and acidic residues" evidence="1">
    <location>
        <begin position="518"/>
        <end position="598"/>
    </location>
</feature>
<feature type="compositionally biased region" description="Polar residues" evidence="1">
    <location>
        <begin position="201"/>
        <end position="221"/>
    </location>
</feature>
<feature type="compositionally biased region" description="Acidic residues" evidence="1">
    <location>
        <begin position="774"/>
        <end position="789"/>
    </location>
</feature>